<accession>S8EAJ1</accession>
<dbReference type="InParanoid" id="S8EAJ1"/>
<reference evidence="1 2" key="1">
    <citation type="journal article" date="2012" name="Science">
        <title>The Paleozoic origin of enzymatic lignin decomposition reconstructed from 31 fungal genomes.</title>
        <authorList>
            <person name="Floudas D."/>
            <person name="Binder M."/>
            <person name="Riley R."/>
            <person name="Barry K."/>
            <person name="Blanchette R.A."/>
            <person name="Henrissat B."/>
            <person name="Martinez A.T."/>
            <person name="Otillar R."/>
            <person name="Spatafora J.W."/>
            <person name="Yadav J.S."/>
            <person name="Aerts A."/>
            <person name="Benoit I."/>
            <person name="Boyd A."/>
            <person name="Carlson A."/>
            <person name="Copeland A."/>
            <person name="Coutinho P.M."/>
            <person name="de Vries R.P."/>
            <person name="Ferreira P."/>
            <person name="Findley K."/>
            <person name="Foster B."/>
            <person name="Gaskell J."/>
            <person name="Glotzer D."/>
            <person name="Gorecki P."/>
            <person name="Heitman J."/>
            <person name="Hesse C."/>
            <person name="Hori C."/>
            <person name="Igarashi K."/>
            <person name="Jurgens J.A."/>
            <person name="Kallen N."/>
            <person name="Kersten P."/>
            <person name="Kohler A."/>
            <person name="Kuees U."/>
            <person name="Kumar T.K.A."/>
            <person name="Kuo A."/>
            <person name="LaButti K."/>
            <person name="Larrondo L.F."/>
            <person name="Lindquist E."/>
            <person name="Ling A."/>
            <person name="Lombard V."/>
            <person name="Lucas S."/>
            <person name="Lundell T."/>
            <person name="Martin R."/>
            <person name="McLaughlin D.J."/>
            <person name="Morgenstern I."/>
            <person name="Morin E."/>
            <person name="Murat C."/>
            <person name="Nagy L.G."/>
            <person name="Nolan M."/>
            <person name="Ohm R.A."/>
            <person name="Patyshakuliyeva A."/>
            <person name="Rokas A."/>
            <person name="Ruiz-Duenas F.J."/>
            <person name="Sabat G."/>
            <person name="Salamov A."/>
            <person name="Samejima M."/>
            <person name="Schmutz J."/>
            <person name="Slot J.C."/>
            <person name="St John F."/>
            <person name="Stenlid J."/>
            <person name="Sun H."/>
            <person name="Sun S."/>
            <person name="Syed K."/>
            <person name="Tsang A."/>
            <person name="Wiebenga A."/>
            <person name="Young D."/>
            <person name="Pisabarro A."/>
            <person name="Eastwood D.C."/>
            <person name="Martin F."/>
            <person name="Cullen D."/>
            <person name="Grigoriev I.V."/>
            <person name="Hibbett D.S."/>
        </authorList>
    </citation>
    <scope>NUCLEOTIDE SEQUENCE</scope>
    <source>
        <strain evidence="2">FP-58527</strain>
    </source>
</reference>
<evidence type="ECO:0000313" key="1">
    <source>
        <dbReference type="EMBL" id="EPT00279.1"/>
    </source>
</evidence>
<dbReference type="AlphaFoldDB" id="S8EAJ1"/>
<dbReference type="eggNOG" id="ENOG502SSX5">
    <property type="taxonomic scope" value="Eukaryota"/>
</dbReference>
<evidence type="ECO:0000313" key="2">
    <source>
        <dbReference type="Proteomes" id="UP000015241"/>
    </source>
</evidence>
<dbReference type="EMBL" id="KE504150">
    <property type="protein sequence ID" value="EPT00279.1"/>
    <property type="molecule type" value="Genomic_DNA"/>
</dbReference>
<gene>
    <name evidence="1" type="ORF">FOMPIDRAFT_1049861</name>
</gene>
<dbReference type="OrthoDB" id="2603374at2759"/>
<dbReference type="Proteomes" id="UP000015241">
    <property type="component" value="Unassembled WGS sequence"/>
</dbReference>
<organism evidence="1 2">
    <name type="scientific">Fomitopsis schrenkii</name>
    <name type="common">Brown rot fungus</name>
    <dbReference type="NCBI Taxonomy" id="2126942"/>
    <lineage>
        <taxon>Eukaryota</taxon>
        <taxon>Fungi</taxon>
        <taxon>Dikarya</taxon>
        <taxon>Basidiomycota</taxon>
        <taxon>Agaricomycotina</taxon>
        <taxon>Agaricomycetes</taxon>
        <taxon>Polyporales</taxon>
        <taxon>Fomitopsis</taxon>
    </lineage>
</organism>
<protein>
    <submittedName>
        <fullName evidence="1">Uncharacterized protein</fullName>
    </submittedName>
</protein>
<name>S8EAJ1_FOMSC</name>
<proteinExistence type="predicted"/>
<keyword evidence="2" id="KW-1185">Reference proteome</keyword>
<sequence length="176" mass="19585">MSVGNPTIPLEANSLYMCLTQLLAGFHWSLFITDAQGKATRHHWSQDSRRRGSSDPVEVYTHSLIDPVTQMTRGMNLNLAFIRVSAFVAPRMPYDYVSLFSTIFPETYTTVRDNRTHGTTCRTWAMGALQKLRENNLITLSTQAVAALEQRFIDIGTEVEAGIASGTVDTAKVTQV</sequence>
<dbReference type="HOGENOM" id="CLU_102259_0_0_1"/>